<feature type="compositionally biased region" description="Acidic residues" evidence="1">
    <location>
        <begin position="745"/>
        <end position="760"/>
    </location>
</feature>
<evidence type="ECO:0000313" key="3">
    <source>
        <dbReference type="Proteomes" id="UP000053989"/>
    </source>
</evidence>
<feature type="compositionally biased region" description="Basic residues" evidence="1">
    <location>
        <begin position="731"/>
        <end position="740"/>
    </location>
</feature>
<gene>
    <name evidence="2" type="ORF">SCLCIDRAFT_27504</name>
</gene>
<sequence>MSDYYHRHSQTPPGRAGDISDEPMSPPERAQCCSDKRRAPHTPSPHRPRSPSHEGQREKCRHVTVRDASPPSDQWCSTATGLLVHDQDPRCTTCLEYQKHVSMDIVLETPSIMAACESALRCLSRLFGRSGREAALEDDLIAMRHERDYWHRRAEDAEKALDFSQKQASAAFEQARLLSMYIPSAHPEDTPGAGPSSRPLEEHLVPPRGGSRVTPTSAHSVGERRSRSRSRSLVRSCFCPGSLGTIFGDMVVDFTQPSEPSRPSLAGRLEEPEETMFPLLGRGEVPNRVQVLLDGKKFLHIQFNDCVYQFEEPRRRDVLRNINRGIAPPITGAIWPGAVPLLNTKAELDRLYALVAQESDEQNSPNTRLGQKFVAWLNRYMGDADCVMGKKPLKTNVIIHTLKKWRPPAWASARGKSKCDGYKQAHRAQRDQLDGSTSQPPALIPETTQPPAASMHHPPTPEAVQPPATSLLFAPAPATASTCMFGVVSTSREPTPAPVPLLILTRWQRTTHKQDGLPKGAPGWGDEIAEWHDFVHRLSQAGFAGSFPGVSNHADPEHTEPPTDRRLRGFILEGYFAPCFKYPSNRNGWHRNFAKLFAVLGRYQAIVEREGWTIVPGRSLSWTGATDQAPSPLAIAGYLAQNGLSFQEADDLFEWVVAAVHEEVGDCKAELDIDLAVVDTYMEPSRSLEYYMERVAQGEELLEFRDVESHPSDQASLIGVDAVAKPPPAPKPKKKRRSHRKTTDTDNDDDDGSLSEESWGDNDPGPPWCPPADQMDVDNDGPSQM</sequence>
<dbReference type="OrthoDB" id="10542848at2759"/>
<feature type="region of interest" description="Disordered" evidence="1">
    <location>
        <begin position="184"/>
        <end position="227"/>
    </location>
</feature>
<feature type="region of interest" description="Disordered" evidence="1">
    <location>
        <begin position="707"/>
        <end position="785"/>
    </location>
</feature>
<dbReference type="EMBL" id="KN822076">
    <property type="protein sequence ID" value="KIM59248.1"/>
    <property type="molecule type" value="Genomic_DNA"/>
</dbReference>
<keyword evidence="3" id="KW-1185">Reference proteome</keyword>
<dbReference type="InParanoid" id="A0A0C2ZBP4"/>
<name>A0A0C2ZBP4_9AGAM</name>
<dbReference type="AlphaFoldDB" id="A0A0C2ZBP4"/>
<evidence type="ECO:0000256" key="1">
    <source>
        <dbReference type="SAM" id="MobiDB-lite"/>
    </source>
</evidence>
<dbReference type="HOGENOM" id="CLU_028355_0_0_1"/>
<dbReference type="Proteomes" id="UP000053989">
    <property type="component" value="Unassembled WGS sequence"/>
</dbReference>
<feature type="region of interest" description="Disordered" evidence="1">
    <location>
        <begin position="410"/>
        <end position="467"/>
    </location>
</feature>
<evidence type="ECO:0000313" key="2">
    <source>
        <dbReference type="EMBL" id="KIM59248.1"/>
    </source>
</evidence>
<reference evidence="2 3" key="1">
    <citation type="submission" date="2014-04" db="EMBL/GenBank/DDBJ databases">
        <authorList>
            <consortium name="DOE Joint Genome Institute"/>
            <person name="Kuo A."/>
            <person name="Kohler A."/>
            <person name="Nagy L.G."/>
            <person name="Floudas D."/>
            <person name="Copeland A."/>
            <person name="Barry K.W."/>
            <person name="Cichocki N."/>
            <person name="Veneault-Fourrey C."/>
            <person name="LaButti K."/>
            <person name="Lindquist E.A."/>
            <person name="Lipzen A."/>
            <person name="Lundell T."/>
            <person name="Morin E."/>
            <person name="Murat C."/>
            <person name="Sun H."/>
            <person name="Tunlid A."/>
            <person name="Henrissat B."/>
            <person name="Grigoriev I.V."/>
            <person name="Hibbett D.S."/>
            <person name="Martin F."/>
            <person name="Nordberg H.P."/>
            <person name="Cantor M.N."/>
            <person name="Hua S.X."/>
        </authorList>
    </citation>
    <scope>NUCLEOTIDE SEQUENCE [LARGE SCALE GENOMIC DNA]</scope>
    <source>
        <strain evidence="2 3">Foug A</strain>
    </source>
</reference>
<feature type="compositionally biased region" description="Polar residues" evidence="1">
    <location>
        <begin position="434"/>
        <end position="451"/>
    </location>
</feature>
<feature type="compositionally biased region" description="Basic residues" evidence="1">
    <location>
        <begin position="38"/>
        <end position="50"/>
    </location>
</feature>
<proteinExistence type="predicted"/>
<accession>A0A0C2ZBP4</accession>
<organism evidence="2 3">
    <name type="scientific">Scleroderma citrinum Foug A</name>
    <dbReference type="NCBI Taxonomy" id="1036808"/>
    <lineage>
        <taxon>Eukaryota</taxon>
        <taxon>Fungi</taxon>
        <taxon>Dikarya</taxon>
        <taxon>Basidiomycota</taxon>
        <taxon>Agaricomycotina</taxon>
        <taxon>Agaricomycetes</taxon>
        <taxon>Agaricomycetidae</taxon>
        <taxon>Boletales</taxon>
        <taxon>Sclerodermatineae</taxon>
        <taxon>Sclerodermataceae</taxon>
        <taxon>Scleroderma</taxon>
    </lineage>
</organism>
<reference evidence="3" key="2">
    <citation type="submission" date="2015-01" db="EMBL/GenBank/DDBJ databases">
        <title>Evolutionary Origins and Diversification of the Mycorrhizal Mutualists.</title>
        <authorList>
            <consortium name="DOE Joint Genome Institute"/>
            <consortium name="Mycorrhizal Genomics Consortium"/>
            <person name="Kohler A."/>
            <person name="Kuo A."/>
            <person name="Nagy L.G."/>
            <person name="Floudas D."/>
            <person name="Copeland A."/>
            <person name="Barry K.W."/>
            <person name="Cichocki N."/>
            <person name="Veneault-Fourrey C."/>
            <person name="LaButti K."/>
            <person name="Lindquist E.A."/>
            <person name="Lipzen A."/>
            <person name="Lundell T."/>
            <person name="Morin E."/>
            <person name="Murat C."/>
            <person name="Riley R."/>
            <person name="Ohm R."/>
            <person name="Sun H."/>
            <person name="Tunlid A."/>
            <person name="Henrissat B."/>
            <person name="Grigoriev I.V."/>
            <person name="Hibbett D.S."/>
            <person name="Martin F."/>
        </authorList>
    </citation>
    <scope>NUCLEOTIDE SEQUENCE [LARGE SCALE GENOMIC DNA]</scope>
    <source>
        <strain evidence="3">Foug A</strain>
    </source>
</reference>
<feature type="compositionally biased region" description="Basic and acidic residues" evidence="1">
    <location>
        <begin position="417"/>
        <end position="433"/>
    </location>
</feature>
<feature type="region of interest" description="Disordered" evidence="1">
    <location>
        <begin position="1"/>
        <end position="71"/>
    </location>
</feature>
<protein>
    <submittedName>
        <fullName evidence="2">Uncharacterized protein</fullName>
    </submittedName>
</protein>